<name>A0AAE1UIF4_9EUCA</name>
<proteinExistence type="predicted"/>
<evidence type="ECO:0000313" key="3">
    <source>
        <dbReference type="Proteomes" id="UP001292094"/>
    </source>
</evidence>
<feature type="compositionally biased region" description="Basic and acidic residues" evidence="1">
    <location>
        <begin position="1"/>
        <end position="13"/>
    </location>
</feature>
<feature type="compositionally biased region" description="Basic residues" evidence="1">
    <location>
        <begin position="14"/>
        <end position="23"/>
    </location>
</feature>
<reference evidence="2" key="1">
    <citation type="submission" date="2023-11" db="EMBL/GenBank/DDBJ databases">
        <title>Genome assemblies of two species of porcelain crab, Petrolisthes cinctipes and Petrolisthes manimaculis (Anomura: Porcellanidae).</title>
        <authorList>
            <person name="Angst P."/>
        </authorList>
    </citation>
    <scope>NUCLEOTIDE SEQUENCE</scope>
    <source>
        <strain evidence="2">PB745_02</strain>
        <tissue evidence="2">Gill</tissue>
    </source>
</reference>
<dbReference type="AlphaFoldDB" id="A0AAE1UIF4"/>
<organism evidence="2 3">
    <name type="scientific">Petrolisthes manimaculis</name>
    <dbReference type="NCBI Taxonomy" id="1843537"/>
    <lineage>
        <taxon>Eukaryota</taxon>
        <taxon>Metazoa</taxon>
        <taxon>Ecdysozoa</taxon>
        <taxon>Arthropoda</taxon>
        <taxon>Crustacea</taxon>
        <taxon>Multicrustacea</taxon>
        <taxon>Malacostraca</taxon>
        <taxon>Eumalacostraca</taxon>
        <taxon>Eucarida</taxon>
        <taxon>Decapoda</taxon>
        <taxon>Pleocyemata</taxon>
        <taxon>Anomura</taxon>
        <taxon>Galatheoidea</taxon>
        <taxon>Porcellanidae</taxon>
        <taxon>Petrolisthes</taxon>
    </lineage>
</organism>
<evidence type="ECO:0000313" key="2">
    <source>
        <dbReference type="EMBL" id="KAK4319684.1"/>
    </source>
</evidence>
<protein>
    <submittedName>
        <fullName evidence="2">Uncharacterized protein</fullName>
    </submittedName>
</protein>
<evidence type="ECO:0000256" key="1">
    <source>
        <dbReference type="SAM" id="MobiDB-lite"/>
    </source>
</evidence>
<sequence length="125" mass="14934">MIMRKKEEKLSKRSEKRSKKGKTRKGETEKIKRKRRGRGYSHTQDERADEGYGRREEAGHRFTFLWGVLARVRIIGQSVNGFELAGRKKGSKMGLERRRKRDEEEIKRKNWREEKGETLLEGKMR</sequence>
<feature type="compositionally biased region" description="Basic and acidic residues" evidence="1">
    <location>
        <begin position="43"/>
        <end position="54"/>
    </location>
</feature>
<gene>
    <name evidence="2" type="ORF">Pmani_009401</name>
</gene>
<keyword evidence="3" id="KW-1185">Reference proteome</keyword>
<feature type="region of interest" description="Disordered" evidence="1">
    <location>
        <begin position="87"/>
        <end position="108"/>
    </location>
</feature>
<dbReference type="EMBL" id="JAWZYT010000732">
    <property type="protein sequence ID" value="KAK4319684.1"/>
    <property type="molecule type" value="Genomic_DNA"/>
</dbReference>
<feature type="region of interest" description="Disordered" evidence="1">
    <location>
        <begin position="1"/>
        <end position="54"/>
    </location>
</feature>
<comment type="caution">
    <text evidence="2">The sequence shown here is derived from an EMBL/GenBank/DDBJ whole genome shotgun (WGS) entry which is preliminary data.</text>
</comment>
<accession>A0AAE1UIF4</accession>
<dbReference type="Proteomes" id="UP001292094">
    <property type="component" value="Unassembled WGS sequence"/>
</dbReference>